<feature type="signal peptide" evidence="1">
    <location>
        <begin position="1"/>
        <end position="19"/>
    </location>
</feature>
<dbReference type="InterPro" id="IPR021314">
    <property type="entry name" value="DUF2911"/>
</dbReference>
<dbReference type="AlphaFoldDB" id="A0A238VTS0"/>
<organism evidence="2 3">
    <name type="scientific">Lutibacter flavus</name>
    <dbReference type="NCBI Taxonomy" id="691689"/>
    <lineage>
        <taxon>Bacteria</taxon>
        <taxon>Pseudomonadati</taxon>
        <taxon>Bacteroidota</taxon>
        <taxon>Flavobacteriia</taxon>
        <taxon>Flavobacteriales</taxon>
        <taxon>Flavobacteriaceae</taxon>
        <taxon>Lutibacter</taxon>
    </lineage>
</organism>
<keyword evidence="1" id="KW-0732">Signal</keyword>
<evidence type="ECO:0000256" key="1">
    <source>
        <dbReference type="SAM" id="SignalP"/>
    </source>
</evidence>
<sequence length="163" mass="18434">MTKFKILLIFLLVTTVTFAQKSPRKQVNGKIGAVTVDVDYGAPSVKDRTIWGELVPYSKVWRAGANENTTISFDKDVKIDGKNVPAGKYGFFIIPNSSEQWTIILSKKNDSWGSNGYKEADDLLRYHITPEMVDENQELLQYSIGEKAINFAWAKVRFVIPIE</sequence>
<evidence type="ECO:0008006" key="4">
    <source>
        <dbReference type="Google" id="ProtNLM"/>
    </source>
</evidence>
<name>A0A238VTS0_9FLAO</name>
<keyword evidence="3" id="KW-1185">Reference proteome</keyword>
<evidence type="ECO:0000313" key="2">
    <source>
        <dbReference type="EMBL" id="SNR37712.1"/>
    </source>
</evidence>
<accession>A0A238VTS0</accession>
<dbReference type="Pfam" id="PF11138">
    <property type="entry name" value="DUF2911"/>
    <property type="match status" value="1"/>
</dbReference>
<feature type="chain" id="PRO_5011969213" description="DUF2911 domain-containing protein" evidence="1">
    <location>
        <begin position="20"/>
        <end position="163"/>
    </location>
</feature>
<protein>
    <recommendedName>
        <fullName evidence="4">DUF2911 domain-containing protein</fullName>
    </recommendedName>
</protein>
<proteinExistence type="predicted"/>
<reference evidence="3" key="1">
    <citation type="submission" date="2017-06" db="EMBL/GenBank/DDBJ databases">
        <authorList>
            <person name="Varghese N."/>
            <person name="Submissions S."/>
        </authorList>
    </citation>
    <scope>NUCLEOTIDE SEQUENCE [LARGE SCALE GENOMIC DNA]</scope>
    <source>
        <strain evidence="3">DSM 27993</strain>
    </source>
</reference>
<dbReference type="EMBL" id="FZNX01000001">
    <property type="protein sequence ID" value="SNR37712.1"/>
    <property type="molecule type" value="Genomic_DNA"/>
</dbReference>
<dbReference type="Proteomes" id="UP000198412">
    <property type="component" value="Unassembled WGS sequence"/>
</dbReference>
<evidence type="ECO:0000313" key="3">
    <source>
        <dbReference type="Proteomes" id="UP000198412"/>
    </source>
</evidence>
<gene>
    <name evidence="2" type="ORF">SAMN04488111_1031</name>
</gene>